<sequence>MKPFLKGERGSFTVEATLVFPAFLMFVLAGVFLCIVIFQMGTAHYTAQKAASQVAYTWNNSNKDLKTGEFEKHLYPGLGDSAGDGLYWRIFDNGILGMFGLDGVFSPSDDGTFYRKLLKAELEYNNALTVDVDYNNYIIYSEVTATAKTELFMPQFLKEMLGGSDSLTAESTHVVTETPELIRTYNFANYLWRVTGLADATQNILDSVSDFFN</sequence>
<organism evidence="3 4">
    <name type="scientific">Oceanobacillus luteolus</name>
    <dbReference type="NCBI Taxonomy" id="1274358"/>
    <lineage>
        <taxon>Bacteria</taxon>
        <taxon>Bacillati</taxon>
        <taxon>Bacillota</taxon>
        <taxon>Bacilli</taxon>
        <taxon>Bacillales</taxon>
        <taxon>Bacillaceae</taxon>
        <taxon>Oceanobacillus</taxon>
    </lineage>
</organism>
<dbReference type="Pfam" id="PF07811">
    <property type="entry name" value="TadE"/>
    <property type="match status" value="1"/>
</dbReference>
<dbReference type="InterPro" id="IPR012495">
    <property type="entry name" value="TadE-like_dom"/>
</dbReference>
<evidence type="ECO:0000313" key="3">
    <source>
        <dbReference type="EMBL" id="MFD1607262.1"/>
    </source>
</evidence>
<evidence type="ECO:0000256" key="1">
    <source>
        <dbReference type="SAM" id="Phobius"/>
    </source>
</evidence>
<gene>
    <name evidence="3" type="ORF">ACFSBH_06330</name>
</gene>
<dbReference type="EMBL" id="JBHUDE010000033">
    <property type="protein sequence ID" value="MFD1607262.1"/>
    <property type="molecule type" value="Genomic_DNA"/>
</dbReference>
<keyword evidence="1" id="KW-0472">Membrane</keyword>
<keyword evidence="1" id="KW-1133">Transmembrane helix</keyword>
<evidence type="ECO:0000259" key="2">
    <source>
        <dbReference type="Pfam" id="PF07811"/>
    </source>
</evidence>
<evidence type="ECO:0000313" key="4">
    <source>
        <dbReference type="Proteomes" id="UP001597221"/>
    </source>
</evidence>
<feature type="transmembrane region" description="Helical" evidence="1">
    <location>
        <begin position="12"/>
        <end position="38"/>
    </location>
</feature>
<dbReference type="Proteomes" id="UP001597221">
    <property type="component" value="Unassembled WGS sequence"/>
</dbReference>
<name>A0ABW4HQC4_9BACI</name>
<keyword evidence="1" id="KW-0812">Transmembrane</keyword>
<proteinExistence type="predicted"/>
<protein>
    <submittedName>
        <fullName evidence="3">TadE family protein</fullName>
    </submittedName>
</protein>
<reference evidence="4" key="1">
    <citation type="journal article" date="2019" name="Int. J. Syst. Evol. Microbiol.">
        <title>The Global Catalogue of Microorganisms (GCM) 10K type strain sequencing project: providing services to taxonomists for standard genome sequencing and annotation.</title>
        <authorList>
            <consortium name="The Broad Institute Genomics Platform"/>
            <consortium name="The Broad Institute Genome Sequencing Center for Infectious Disease"/>
            <person name="Wu L."/>
            <person name="Ma J."/>
        </authorList>
    </citation>
    <scope>NUCLEOTIDE SEQUENCE [LARGE SCALE GENOMIC DNA]</scope>
    <source>
        <strain evidence="4">CGMCC 1.12376</strain>
    </source>
</reference>
<comment type="caution">
    <text evidence="3">The sequence shown here is derived from an EMBL/GenBank/DDBJ whole genome shotgun (WGS) entry which is preliminary data.</text>
</comment>
<dbReference type="RefSeq" id="WP_251512008.1">
    <property type="nucleotide sequence ID" value="NZ_JAMBON010000003.1"/>
</dbReference>
<accession>A0ABW4HQC4</accession>
<keyword evidence="4" id="KW-1185">Reference proteome</keyword>
<feature type="domain" description="TadE-like" evidence="2">
    <location>
        <begin position="10"/>
        <end position="51"/>
    </location>
</feature>